<protein>
    <submittedName>
        <fullName evidence="10">Uncharacterized protein</fullName>
    </submittedName>
</protein>
<evidence type="ECO:0000259" key="7">
    <source>
        <dbReference type="PROSITE" id="PS50002"/>
    </source>
</evidence>
<dbReference type="PROSITE" id="PS00479">
    <property type="entry name" value="ZF_DAG_PE_1"/>
    <property type="match status" value="1"/>
</dbReference>
<dbReference type="InterPro" id="IPR046349">
    <property type="entry name" value="C1-like_sf"/>
</dbReference>
<dbReference type="GO" id="GO:0046872">
    <property type="term" value="F:metal ion binding"/>
    <property type="evidence" value="ECO:0007669"/>
    <property type="project" value="UniProtKB-KW"/>
</dbReference>
<dbReference type="OrthoDB" id="8783038at2759"/>
<evidence type="ECO:0000259" key="9">
    <source>
        <dbReference type="PROSITE" id="PS51741"/>
    </source>
</evidence>
<dbReference type="InterPro" id="IPR036028">
    <property type="entry name" value="SH3-like_dom_sf"/>
</dbReference>
<evidence type="ECO:0000256" key="1">
    <source>
        <dbReference type="ARBA" id="ARBA00022443"/>
    </source>
</evidence>
<sequence length="638" mass="69175">MSTLSYGASLPDSELLVNSNTTSLISLLPTFSTFLSHRASLSRDYSRKLIEATGKARQQANKEAAERFGRDSSLEKAYASVLEQTDLDAREHAALADSLDRMVADPLMQAGIKLEGVRKKHHAFAGKLLAERDRAYSDRDKSRQRYFESCEALESARQKKAQVKDDRATEKATRSYQLAVEDMEIAKNQFLLSTSLANVSKTRLYNSDLPSLHDDFQLLGASTVNQFVHLLKVLCTVQRESLGRLNQSVDISEGAVEGIQVERDQEMFVTMHSAEKLGGWEVPPDLGFEECPVWHDTDEMSTTPPSVVYLQNIKLRSLSRIAEILPAIDTKRREIGGLRNLRDAYEKDRTLGDAGAVLENLFDSTRETTLLEINQTEMKAQVELIDAALGDAATTTLTLHSFKSSSFVTPAPCAVCASSVWGKGLSCKACQLPVHSKCEMKVPAGCTGRPGAGVTRSGSKRMPQPQTQATSPIIDQVTPDSTSTSAIPPPRRSIPPPTTITSSASALPTATMLYSYTAATAFELSVAEAEVISVVEGEDETGWTKVRTKDGRVGLVPGSYLQLGGSLEMAVGEAGEGAGGGQQVMALYDYDAQSSDELSVREGEYVVLTALGLDAGDGWAEAIKEGRTGLLPVSYLQM</sequence>
<dbReference type="PRINTS" id="PR00008">
    <property type="entry name" value="DAGPEDOMAIN"/>
</dbReference>
<dbReference type="InParanoid" id="A0A1Y2DBZ9"/>
<gene>
    <name evidence="10" type="ORF">BCR35DRAFT_309722</name>
</gene>
<dbReference type="SMART" id="SM00109">
    <property type="entry name" value="C1"/>
    <property type="match status" value="1"/>
</dbReference>
<feature type="domain" description="SH3" evidence="7">
    <location>
        <begin position="505"/>
        <end position="566"/>
    </location>
</feature>
<evidence type="ECO:0000313" key="10">
    <source>
        <dbReference type="EMBL" id="ORY56789.1"/>
    </source>
</evidence>
<dbReference type="SUPFAM" id="SSF50044">
    <property type="entry name" value="SH3-domain"/>
    <property type="match status" value="2"/>
</dbReference>
<dbReference type="Pfam" id="PF00130">
    <property type="entry name" value="C1_1"/>
    <property type="match status" value="1"/>
</dbReference>
<dbReference type="Gene3D" id="1.20.1270.60">
    <property type="entry name" value="Arfaptin homology (AH) domain/BAR domain"/>
    <property type="match status" value="1"/>
</dbReference>
<dbReference type="PROSITE" id="PS50081">
    <property type="entry name" value="ZF_DAG_PE_2"/>
    <property type="match status" value="1"/>
</dbReference>
<feature type="domain" description="Phorbol-ester/DAG-type" evidence="8">
    <location>
        <begin position="399"/>
        <end position="446"/>
    </location>
</feature>
<keyword evidence="2" id="KW-0479">Metal-binding</keyword>
<dbReference type="InterPro" id="IPR002219">
    <property type="entry name" value="PKC_DAG/PE"/>
</dbReference>
<dbReference type="InterPro" id="IPR027267">
    <property type="entry name" value="AH/BAR_dom_sf"/>
</dbReference>
<feature type="domain" description="F-BAR" evidence="9">
    <location>
        <begin position="4"/>
        <end position="264"/>
    </location>
</feature>
<dbReference type="EMBL" id="MCGR01000084">
    <property type="protein sequence ID" value="ORY56789.1"/>
    <property type="molecule type" value="Genomic_DNA"/>
</dbReference>
<feature type="region of interest" description="Disordered" evidence="6">
    <location>
        <begin position="449"/>
        <end position="502"/>
    </location>
</feature>
<dbReference type="GO" id="GO:0030833">
    <property type="term" value="P:regulation of actin filament polymerization"/>
    <property type="evidence" value="ECO:0007669"/>
    <property type="project" value="TreeGrafter"/>
</dbReference>
<feature type="compositionally biased region" description="Pro residues" evidence="6">
    <location>
        <begin position="487"/>
        <end position="498"/>
    </location>
</feature>
<dbReference type="Gene3D" id="2.30.30.40">
    <property type="entry name" value="SH3 Domains"/>
    <property type="match status" value="2"/>
</dbReference>
<name>A0A1Y2DBZ9_9BASI</name>
<dbReference type="SMART" id="SM00326">
    <property type="entry name" value="SH3"/>
    <property type="match status" value="2"/>
</dbReference>
<keyword evidence="1 4" id="KW-0728">SH3 domain</keyword>
<keyword evidence="11" id="KW-1185">Reference proteome</keyword>
<evidence type="ECO:0000313" key="11">
    <source>
        <dbReference type="Proteomes" id="UP000193467"/>
    </source>
</evidence>
<dbReference type="InterPro" id="IPR001452">
    <property type="entry name" value="SH3_domain"/>
</dbReference>
<dbReference type="AlphaFoldDB" id="A0A1Y2DBZ9"/>
<evidence type="ECO:0000256" key="6">
    <source>
        <dbReference type="SAM" id="MobiDB-lite"/>
    </source>
</evidence>
<accession>A0A1Y2DBZ9</accession>
<dbReference type="InterPro" id="IPR031160">
    <property type="entry name" value="F_BAR_dom"/>
</dbReference>
<dbReference type="SUPFAM" id="SSF103657">
    <property type="entry name" value="BAR/IMD domain-like"/>
    <property type="match status" value="1"/>
</dbReference>
<dbReference type="STRING" id="106004.A0A1Y2DBZ9"/>
<feature type="compositionally biased region" description="Polar residues" evidence="6">
    <location>
        <begin position="464"/>
        <end position="473"/>
    </location>
</feature>
<organism evidence="10 11">
    <name type="scientific">Leucosporidium creatinivorum</name>
    <dbReference type="NCBI Taxonomy" id="106004"/>
    <lineage>
        <taxon>Eukaryota</taxon>
        <taxon>Fungi</taxon>
        <taxon>Dikarya</taxon>
        <taxon>Basidiomycota</taxon>
        <taxon>Pucciniomycotina</taxon>
        <taxon>Microbotryomycetes</taxon>
        <taxon>Leucosporidiales</taxon>
        <taxon>Leucosporidium</taxon>
    </lineage>
</organism>
<dbReference type="Proteomes" id="UP000193467">
    <property type="component" value="Unassembled WGS sequence"/>
</dbReference>
<dbReference type="PANTHER" id="PTHR15735">
    <property type="entry name" value="FCH AND DOUBLE SH3 DOMAINS PROTEIN"/>
    <property type="match status" value="1"/>
</dbReference>
<evidence type="ECO:0000259" key="8">
    <source>
        <dbReference type="PROSITE" id="PS50081"/>
    </source>
</evidence>
<evidence type="ECO:0000256" key="5">
    <source>
        <dbReference type="PROSITE-ProRule" id="PRU01077"/>
    </source>
</evidence>
<comment type="caution">
    <text evidence="10">The sequence shown here is derived from an EMBL/GenBank/DDBJ whole genome shotgun (WGS) entry which is preliminary data.</text>
</comment>
<keyword evidence="5" id="KW-0175">Coiled coil</keyword>
<dbReference type="CDD" id="cd20824">
    <property type="entry name" value="C1_SpBZZ1-like"/>
    <property type="match status" value="1"/>
</dbReference>
<reference evidence="10 11" key="1">
    <citation type="submission" date="2016-07" db="EMBL/GenBank/DDBJ databases">
        <title>Pervasive Adenine N6-methylation of Active Genes in Fungi.</title>
        <authorList>
            <consortium name="DOE Joint Genome Institute"/>
            <person name="Mondo S.J."/>
            <person name="Dannebaum R.O."/>
            <person name="Kuo R.C."/>
            <person name="Labutti K."/>
            <person name="Haridas S."/>
            <person name="Kuo A."/>
            <person name="Salamov A."/>
            <person name="Ahrendt S.R."/>
            <person name="Lipzen A."/>
            <person name="Sullivan W."/>
            <person name="Andreopoulos W.B."/>
            <person name="Clum A."/>
            <person name="Lindquist E."/>
            <person name="Daum C."/>
            <person name="Ramamoorthy G.K."/>
            <person name="Gryganskyi A."/>
            <person name="Culley D."/>
            <person name="Magnuson J.K."/>
            <person name="James T.Y."/>
            <person name="O'Malley M.A."/>
            <person name="Stajich J.E."/>
            <person name="Spatafora J.W."/>
            <person name="Visel A."/>
            <person name="Grigoriev I.V."/>
        </authorList>
    </citation>
    <scope>NUCLEOTIDE SEQUENCE [LARGE SCALE GENOMIC DNA]</scope>
    <source>
        <strain evidence="10 11">62-1032</strain>
    </source>
</reference>
<dbReference type="PROSITE" id="PS50002">
    <property type="entry name" value="SH3"/>
    <property type="match status" value="2"/>
</dbReference>
<evidence type="ECO:0000256" key="4">
    <source>
        <dbReference type="PROSITE-ProRule" id="PRU00192"/>
    </source>
</evidence>
<feature type="domain" description="SH3" evidence="7">
    <location>
        <begin position="579"/>
        <end position="638"/>
    </location>
</feature>
<dbReference type="PROSITE" id="PS51741">
    <property type="entry name" value="F_BAR"/>
    <property type="match status" value="1"/>
</dbReference>
<dbReference type="Pfam" id="PF14604">
    <property type="entry name" value="SH3_9"/>
    <property type="match status" value="1"/>
</dbReference>
<dbReference type="FunCoup" id="A0A1Y2DBZ9">
    <property type="interactions" value="88"/>
</dbReference>
<keyword evidence="3" id="KW-0862">Zinc</keyword>
<dbReference type="Gene3D" id="3.30.60.20">
    <property type="match status" value="1"/>
</dbReference>
<dbReference type="SUPFAM" id="SSF57889">
    <property type="entry name" value="Cysteine-rich domain"/>
    <property type="match status" value="1"/>
</dbReference>
<dbReference type="Pfam" id="PF00018">
    <property type="entry name" value="SH3_1"/>
    <property type="match status" value="1"/>
</dbReference>
<dbReference type="PANTHER" id="PTHR15735:SF21">
    <property type="entry name" value="PROTEIN NERVOUS WRECK"/>
    <property type="match status" value="1"/>
</dbReference>
<dbReference type="InterPro" id="IPR020454">
    <property type="entry name" value="DAG/PE-bd"/>
</dbReference>
<dbReference type="PRINTS" id="PR00452">
    <property type="entry name" value="SH3DOMAIN"/>
</dbReference>
<evidence type="ECO:0000256" key="3">
    <source>
        <dbReference type="ARBA" id="ARBA00022833"/>
    </source>
</evidence>
<proteinExistence type="predicted"/>
<evidence type="ECO:0000256" key="2">
    <source>
        <dbReference type="ARBA" id="ARBA00022723"/>
    </source>
</evidence>